<evidence type="ECO:0000259" key="9">
    <source>
        <dbReference type="PROSITE" id="PS51884"/>
    </source>
</evidence>
<evidence type="ECO:0000256" key="7">
    <source>
        <dbReference type="PROSITE-ProRule" id="PRU01232"/>
    </source>
</evidence>
<evidence type="ECO:0000313" key="11">
    <source>
        <dbReference type="Proteomes" id="UP001057702"/>
    </source>
</evidence>
<dbReference type="InterPro" id="IPR005528">
    <property type="entry name" value="ChpA-H"/>
</dbReference>
<evidence type="ECO:0000256" key="2">
    <source>
        <dbReference type="ARBA" id="ARBA00022512"/>
    </source>
</evidence>
<evidence type="ECO:0000256" key="8">
    <source>
        <dbReference type="SAM" id="SignalP"/>
    </source>
</evidence>
<proteinExistence type="predicted"/>
<feature type="signal peptide" evidence="8">
    <location>
        <begin position="1"/>
        <end position="27"/>
    </location>
</feature>
<keyword evidence="6 7" id="KW-0034">Amyloid</keyword>
<keyword evidence="11" id="KW-1185">Reference proteome</keyword>
<reference evidence="10" key="1">
    <citation type="submission" date="2022-06" db="EMBL/GenBank/DDBJ databases">
        <title>Draft genome sequence of Streptomyces sp. RB6PN25 isolated from peat swamp forest in Thailand.</title>
        <authorList>
            <person name="Duangmal K."/>
            <person name="Klaysubun C."/>
        </authorList>
    </citation>
    <scope>NUCLEOTIDE SEQUENCE</scope>
    <source>
        <strain evidence="10">RB6PN25</strain>
    </source>
</reference>
<keyword evidence="3" id="KW-0964">Secreted</keyword>
<feature type="domain" description="Chaplin" evidence="9">
    <location>
        <begin position="38"/>
        <end position="78"/>
    </location>
</feature>
<accession>A0ABT1PPU8</accession>
<comment type="caution">
    <text evidence="10">The sequence shown here is derived from an EMBL/GenBank/DDBJ whole genome shotgun (WGS) entry which is preliminary data.</text>
</comment>
<keyword evidence="4 8" id="KW-0732">Signal</keyword>
<keyword evidence="2" id="KW-0134">Cell wall</keyword>
<dbReference type="Pfam" id="PF03777">
    <property type="entry name" value="ChpA-C"/>
    <property type="match status" value="1"/>
</dbReference>
<evidence type="ECO:0000256" key="1">
    <source>
        <dbReference type="ARBA" id="ARBA00004191"/>
    </source>
</evidence>
<dbReference type="PROSITE" id="PS51884">
    <property type="entry name" value="CHAPLIN"/>
    <property type="match status" value="1"/>
</dbReference>
<evidence type="ECO:0000256" key="4">
    <source>
        <dbReference type="ARBA" id="ARBA00022729"/>
    </source>
</evidence>
<sequence>MSRIAKAVAFVTTTGAVVIAAAGSAAADTGTWGAAVYSPGVLSGNLFQHPIDMPINICGNSFNTVGLLNRAFGKVCLNR</sequence>
<keyword evidence="5" id="KW-0130">Cell adhesion</keyword>
<organism evidence="10 11">
    <name type="scientific">Streptomyces humicola</name>
    <dbReference type="NCBI Taxonomy" id="2953240"/>
    <lineage>
        <taxon>Bacteria</taxon>
        <taxon>Bacillati</taxon>
        <taxon>Actinomycetota</taxon>
        <taxon>Actinomycetes</taxon>
        <taxon>Kitasatosporales</taxon>
        <taxon>Streptomycetaceae</taxon>
        <taxon>Streptomyces</taxon>
    </lineage>
</organism>
<dbReference type="RefSeq" id="WP_255918585.1">
    <property type="nucleotide sequence ID" value="NZ_JANFNG010000002.1"/>
</dbReference>
<gene>
    <name evidence="10" type="ORF">NGB36_03660</name>
</gene>
<evidence type="ECO:0000256" key="3">
    <source>
        <dbReference type="ARBA" id="ARBA00022525"/>
    </source>
</evidence>
<evidence type="ECO:0000256" key="5">
    <source>
        <dbReference type="ARBA" id="ARBA00022889"/>
    </source>
</evidence>
<evidence type="ECO:0000313" key="10">
    <source>
        <dbReference type="EMBL" id="MCQ4079713.1"/>
    </source>
</evidence>
<evidence type="ECO:0000256" key="6">
    <source>
        <dbReference type="ARBA" id="ARBA00023087"/>
    </source>
</evidence>
<comment type="subcellular location">
    <subcellularLocation>
        <location evidence="1">Secreted</location>
        <location evidence="1">Cell wall</location>
    </subcellularLocation>
</comment>
<name>A0ABT1PPU8_9ACTN</name>
<dbReference type="EMBL" id="JANFNG010000002">
    <property type="protein sequence ID" value="MCQ4079713.1"/>
    <property type="molecule type" value="Genomic_DNA"/>
</dbReference>
<feature type="chain" id="PRO_5045248600" evidence="8">
    <location>
        <begin position="28"/>
        <end position="79"/>
    </location>
</feature>
<dbReference type="Proteomes" id="UP001057702">
    <property type="component" value="Unassembled WGS sequence"/>
</dbReference>
<protein>
    <submittedName>
        <fullName evidence="10">Chaplin</fullName>
    </submittedName>
</protein>